<dbReference type="InterPro" id="IPR011538">
    <property type="entry name" value="Nuo51_FMN-bd"/>
</dbReference>
<evidence type="ECO:0000256" key="2">
    <source>
        <dbReference type="ARBA" id="ARBA00022485"/>
    </source>
</evidence>
<dbReference type="GO" id="GO:0046872">
    <property type="term" value="F:metal ion binding"/>
    <property type="evidence" value="ECO:0007669"/>
    <property type="project" value="UniProtKB-KW"/>
</dbReference>
<dbReference type="Proteomes" id="UP000262583">
    <property type="component" value="Chromosome"/>
</dbReference>
<dbReference type="PROSITE" id="PS00645">
    <property type="entry name" value="COMPLEX1_51K_2"/>
    <property type="match status" value="1"/>
</dbReference>
<evidence type="ECO:0000256" key="4">
    <source>
        <dbReference type="ARBA" id="ARBA00023004"/>
    </source>
</evidence>
<feature type="domain" description="NADH-ubiquinone oxidoreductase 51kDa subunit iron-sulphur binding" evidence="6">
    <location>
        <begin position="329"/>
        <end position="374"/>
    </location>
</feature>
<dbReference type="PANTHER" id="PTHR43578:SF3">
    <property type="entry name" value="NADH-QUINONE OXIDOREDUCTASE SUBUNIT F"/>
    <property type="match status" value="1"/>
</dbReference>
<accession>A0A2Z4Y486</accession>
<comment type="similarity">
    <text evidence="1">Belongs to the complex I 51 kDa subunit family.</text>
</comment>
<dbReference type="Gene3D" id="6.10.250.1450">
    <property type="match status" value="1"/>
</dbReference>
<evidence type="ECO:0000313" key="7">
    <source>
        <dbReference type="EMBL" id="AXA35688.1"/>
    </source>
</evidence>
<dbReference type="Pfam" id="PF10589">
    <property type="entry name" value="NADH_4Fe-4S"/>
    <property type="match status" value="1"/>
</dbReference>
<name>A0A2Z4Y486_SUMC1</name>
<keyword evidence="4" id="KW-0408">Iron</keyword>
<dbReference type="InterPro" id="IPR037225">
    <property type="entry name" value="Nuo51_FMN-bd_sf"/>
</dbReference>
<keyword evidence="5" id="KW-0411">Iron-sulfur</keyword>
<dbReference type="KEGG" id="schv:BRCON_0911"/>
<dbReference type="EMBL" id="CP030759">
    <property type="protein sequence ID" value="AXA35688.1"/>
    <property type="molecule type" value="Genomic_DNA"/>
</dbReference>
<keyword evidence="2" id="KW-0004">4Fe-4S</keyword>
<evidence type="ECO:0000256" key="3">
    <source>
        <dbReference type="ARBA" id="ARBA00022723"/>
    </source>
</evidence>
<dbReference type="Pfam" id="PF01512">
    <property type="entry name" value="Complex1_51K"/>
    <property type="match status" value="1"/>
</dbReference>
<dbReference type="PANTHER" id="PTHR43578">
    <property type="entry name" value="NADH-QUINONE OXIDOREDUCTASE SUBUNIT F"/>
    <property type="match status" value="1"/>
</dbReference>
<dbReference type="InterPro" id="IPR001949">
    <property type="entry name" value="NADH-UbQ_OxRdtase_51kDa_CS"/>
</dbReference>
<dbReference type="InterPro" id="IPR019575">
    <property type="entry name" value="Nuop51_4Fe4S-bd"/>
</dbReference>
<sequence>MTERVLLKNFDPMRPSPPVSYEAYVLNGGYEGARIALSKTPLEVQQIVKDSGLRGRGGAGFPTGLKWSFVPMDFEGQKYLVCNCDEMEPGTFKDRALIYNDPHQLIEGMLIAAYAMQMTKGFIFIRYEYRRGAEIVDAAIAEATRHGWLGKNIQGTGFDFHLETHLSAGRYICGEETALLNSLEGKRANPRAKPPFPQIRGFLGQPTIVNNVETFCNVPHILAHGPEWYKKLGLNGNAGTKLMGASGRVKNPGLWELPMGTPLDVLLNEYAGGPARGKPFKAVIPGALSTPIFTPEQFSTPMDFDSVAKAGSRLGTACVIVFDEGDCMVAALANIMNFYARESCGFCTPCREGMRWAYETVCAIRDGNGIVTDLQVLDDLGRHFGHTFCAFAPGAQGPMQSILTKFRSEFEDHIAKRSCKAKA</sequence>
<dbReference type="AlphaFoldDB" id="A0A2Z4Y486"/>
<dbReference type="GO" id="GO:0051539">
    <property type="term" value="F:4 iron, 4 sulfur cluster binding"/>
    <property type="evidence" value="ECO:0007669"/>
    <property type="project" value="UniProtKB-KW"/>
</dbReference>
<dbReference type="Gene3D" id="1.20.1440.230">
    <property type="entry name" value="NADH-ubiquinone oxidoreductase 51kDa subunit, iron-sulphur binding domain"/>
    <property type="match status" value="1"/>
</dbReference>
<evidence type="ECO:0000313" key="8">
    <source>
        <dbReference type="Proteomes" id="UP000262583"/>
    </source>
</evidence>
<evidence type="ECO:0000256" key="1">
    <source>
        <dbReference type="ARBA" id="ARBA00007523"/>
    </source>
</evidence>
<evidence type="ECO:0000256" key="5">
    <source>
        <dbReference type="ARBA" id="ARBA00023014"/>
    </source>
</evidence>
<dbReference type="FunFam" id="1.20.1440.230:FF:000001">
    <property type="entry name" value="Mitochondrial NADH dehydrogenase flavoprotein 1"/>
    <property type="match status" value="1"/>
</dbReference>
<dbReference type="SUPFAM" id="SSF142984">
    <property type="entry name" value="Nqo1 middle domain-like"/>
    <property type="match status" value="1"/>
</dbReference>
<organism evidence="7 8">
    <name type="scientific">Sumerlaea chitinivorans</name>
    <dbReference type="NCBI Taxonomy" id="2250252"/>
    <lineage>
        <taxon>Bacteria</taxon>
        <taxon>Candidatus Sumerlaeota</taxon>
        <taxon>Candidatus Sumerlaeia</taxon>
        <taxon>Candidatus Sumerlaeales</taxon>
        <taxon>Candidatus Sumerlaeaceae</taxon>
        <taxon>Candidatus Sumerlaea</taxon>
    </lineage>
</organism>
<dbReference type="GO" id="GO:0010181">
    <property type="term" value="F:FMN binding"/>
    <property type="evidence" value="ECO:0007669"/>
    <property type="project" value="InterPro"/>
</dbReference>
<dbReference type="InterPro" id="IPR037207">
    <property type="entry name" value="Nuop51_4Fe4S-bd_sf"/>
</dbReference>
<dbReference type="Gene3D" id="3.40.50.11540">
    <property type="entry name" value="NADH-ubiquinone oxidoreductase 51kDa subunit"/>
    <property type="match status" value="1"/>
</dbReference>
<dbReference type="SUPFAM" id="SSF140490">
    <property type="entry name" value="Nqo1C-terminal domain-like"/>
    <property type="match status" value="1"/>
</dbReference>
<dbReference type="Gene3D" id="3.10.20.600">
    <property type="match status" value="1"/>
</dbReference>
<keyword evidence="3" id="KW-0479">Metal-binding</keyword>
<dbReference type="SUPFAM" id="SSF142019">
    <property type="entry name" value="Nqo1 FMN-binding domain-like"/>
    <property type="match status" value="1"/>
</dbReference>
<keyword evidence="7" id="KW-0830">Ubiquinone</keyword>
<dbReference type="NCBIfam" id="NF010120">
    <property type="entry name" value="PRK13596.1"/>
    <property type="match status" value="1"/>
</dbReference>
<protein>
    <submittedName>
        <fullName evidence="7">NADH-ubiquinone oxidoreductase chain F</fullName>
    </submittedName>
</protein>
<evidence type="ECO:0000259" key="6">
    <source>
        <dbReference type="SMART" id="SM00928"/>
    </source>
</evidence>
<gene>
    <name evidence="7" type="ORF">BRCON_0911</name>
</gene>
<reference evidence="7 8" key="1">
    <citation type="submission" date="2018-05" db="EMBL/GenBank/DDBJ databases">
        <title>A metagenomic window into the 2 km-deep terrestrial subsurface aquifer revealed taxonomically and functionally diverse microbial community comprising novel uncultured bacterial lineages.</title>
        <authorList>
            <person name="Kadnikov V.V."/>
            <person name="Mardanov A.V."/>
            <person name="Beletsky A.V."/>
            <person name="Banks D."/>
            <person name="Pimenov N.V."/>
            <person name="Frank Y.A."/>
            <person name="Karnachuk O.V."/>
            <person name="Ravin N.V."/>
        </authorList>
    </citation>
    <scope>NUCLEOTIDE SEQUENCE [LARGE SCALE GENOMIC DNA]</scope>
    <source>
        <strain evidence="7">BY</strain>
    </source>
</reference>
<dbReference type="GO" id="GO:0008137">
    <property type="term" value="F:NADH dehydrogenase (ubiquinone) activity"/>
    <property type="evidence" value="ECO:0007669"/>
    <property type="project" value="InterPro"/>
</dbReference>
<proteinExistence type="inferred from homology"/>
<dbReference type="FunFam" id="3.40.50.11540:FF:000001">
    <property type="entry name" value="NADH dehydrogenase [ubiquinone] flavoprotein 1, mitochondrial"/>
    <property type="match status" value="1"/>
</dbReference>
<dbReference type="SMART" id="SM00928">
    <property type="entry name" value="NADH_4Fe-4S"/>
    <property type="match status" value="1"/>
</dbReference>